<keyword evidence="4" id="KW-0547">Nucleotide-binding</keyword>
<dbReference type="EMBL" id="JBBXJM010000004">
    <property type="protein sequence ID" value="KAL1408524.1"/>
    <property type="molecule type" value="Genomic_DNA"/>
</dbReference>
<evidence type="ECO:0000256" key="3">
    <source>
        <dbReference type="ARBA" id="ARBA00022679"/>
    </source>
</evidence>
<dbReference type="Gene3D" id="3.30.200.20">
    <property type="entry name" value="Phosphorylase Kinase, domain 1"/>
    <property type="match status" value="1"/>
</dbReference>
<keyword evidence="2" id="KW-0723">Serine/threonine-protein kinase</keyword>
<evidence type="ECO:0000256" key="7">
    <source>
        <dbReference type="ARBA" id="ARBA00047899"/>
    </source>
</evidence>
<evidence type="ECO:0000256" key="4">
    <source>
        <dbReference type="ARBA" id="ARBA00022741"/>
    </source>
</evidence>
<dbReference type="InterPro" id="IPR000719">
    <property type="entry name" value="Prot_kinase_dom"/>
</dbReference>
<comment type="catalytic activity">
    <reaction evidence="8">
        <text>L-seryl-[protein] + ATP = O-phospho-L-seryl-[protein] + ADP + H(+)</text>
        <dbReference type="Rhea" id="RHEA:17989"/>
        <dbReference type="Rhea" id="RHEA-COMP:9863"/>
        <dbReference type="Rhea" id="RHEA-COMP:11604"/>
        <dbReference type="ChEBI" id="CHEBI:15378"/>
        <dbReference type="ChEBI" id="CHEBI:29999"/>
        <dbReference type="ChEBI" id="CHEBI:30616"/>
        <dbReference type="ChEBI" id="CHEBI:83421"/>
        <dbReference type="ChEBI" id="CHEBI:456216"/>
        <dbReference type="EC" id="2.7.11.1"/>
    </reaction>
</comment>
<dbReference type="Proteomes" id="UP001565368">
    <property type="component" value="Unassembled WGS sequence"/>
</dbReference>
<dbReference type="SMART" id="SM01331">
    <property type="entry name" value="DUF3635"/>
    <property type="match status" value="1"/>
</dbReference>
<evidence type="ECO:0000256" key="5">
    <source>
        <dbReference type="ARBA" id="ARBA00022777"/>
    </source>
</evidence>
<proteinExistence type="predicted"/>
<dbReference type="PANTHER" id="PTHR24419">
    <property type="entry name" value="INTERLEUKIN-1 RECEPTOR-ASSOCIATED KINASE"/>
    <property type="match status" value="1"/>
</dbReference>
<organism evidence="11 12">
    <name type="scientific">Vanrija albida</name>
    <dbReference type="NCBI Taxonomy" id="181172"/>
    <lineage>
        <taxon>Eukaryota</taxon>
        <taxon>Fungi</taxon>
        <taxon>Dikarya</taxon>
        <taxon>Basidiomycota</taxon>
        <taxon>Agaricomycotina</taxon>
        <taxon>Tremellomycetes</taxon>
        <taxon>Trichosporonales</taxon>
        <taxon>Trichosporonaceae</taxon>
        <taxon>Vanrija</taxon>
    </lineage>
</organism>
<gene>
    <name evidence="11" type="ORF">Q8F55_005336</name>
</gene>
<dbReference type="SUPFAM" id="SSF56112">
    <property type="entry name" value="Protein kinase-like (PK-like)"/>
    <property type="match status" value="1"/>
</dbReference>
<dbReference type="PROSITE" id="PS50011">
    <property type="entry name" value="PROTEIN_KINASE_DOM"/>
    <property type="match status" value="1"/>
</dbReference>
<evidence type="ECO:0000256" key="9">
    <source>
        <dbReference type="SAM" id="MobiDB-lite"/>
    </source>
</evidence>
<evidence type="ECO:0000256" key="8">
    <source>
        <dbReference type="ARBA" id="ARBA00048679"/>
    </source>
</evidence>
<evidence type="ECO:0000256" key="1">
    <source>
        <dbReference type="ARBA" id="ARBA00012513"/>
    </source>
</evidence>
<evidence type="ECO:0000259" key="10">
    <source>
        <dbReference type="PROSITE" id="PS50011"/>
    </source>
</evidence>
<accession>A0ABR3Q1C7</accession>
<dbReference type="Pfam" id="PF12330">
    <property type="entry name" value="Haspin_kinase"/>
    <property type="match status" value="1"/>
</dbReference>
<evidence type="ECO:0000256" key="6">
    <source>
        <dbReference type="ARBA" id="ARBA00022840"/>
    </source>
</evidence>
<dbReference type="EC" id="2.7.11.1" evidence="1"/>
<feature type="domain" description="Protein kinase" evidence="10">
    <location>
        <begin position="225"/>
        <end position="585"/>
    </location>
</feature>
<keyword evidence="5" id="KW-0418">Kinase</keyword>
<dbReference type="Gene3D" id="1.10.510.10">
    <property type="entry name" value="Transferase(Phosphotransferase) domain 1"/>
    <property type="match status" value="1"/>
</dbReference>
<dbReference type="InterPro" id="IPR011009">
    <property type="entry name" value="Kinase-like_dom_sf"/>
</dbReference>
<protein>
    <recommendedName>
        <fullName evidence="1">non-specific serine/threonine protein kinase</fullName>
        <ecNumber evidence="1">2.7.11.1</ecNumber>
    </recommendedName>
</protein>
<feature type="region of interest" description="Disordered" evidence="9">
    <location>
        <begin position="23"/>
        <end position="93"/>
    </location>
</feature>
<evidence type="ECO:0000313" key="12">
    <source>
        <dbReference type="Proteomes" id="UP001565368"/>
    </source>
</evidence>
<evidence type="ECO:0000256" key="2">
    <source>
        <dbReference type="ARBA" id="ARBA00022527"/>
    </source>
</evidence>
<dbReference type="PANTHER" id="PTHR24419:SF18">
    <property type="entry name" value="SERINE_THREONINE-PROTEIN KINASE HASPIN"/>
    <property type="match status" value="1"/>
</dbReference>
<name>A0ABR3Q1C7_9TREE</name>
<comment type="catalytic activity">
    <reaction evidence="7">
        <text>L-threonyl-[protein] + ATP = O-phospho-L-threonyl-[protein] + ADP + H(+)</text>
        <dbReference type="Rhea" id="RHEA:46608"/>
        <dbReference type="Rhea" id="RHEA-COMP:11060"/>
        <dbReference type="Rhea" id="RHEA-COMP:11605"/>
        <dbReference type="ChEBI" id="CHEBI:15378"/>
        <dbReference type="ChEBI" id="CHEBI:30013"/>
        <dbReference type="ChEBI" id="CHEBI:30616"/>
        <dbReference type="ChEBI" id="CHEBI:61977"/>
        <dbReference type="ChEBI" id="CHEBI:456216"/>
        <dbReference type="EC" id="2.7.11.1"/>
    </reaction>
</comment>
<reference evidence="11 12" key="1">
    <citation type="submission" date="2023-08" db="EMBL/GenBank/DDBJ databases">
        <title>Annotated Genome Sequence of Vanrija albida AlHP1.</title>
        <authorList>
            <person name="Herzog R."/>
        </authorList>
    </citation>
    <scope>NUCLEOTIDE SEQUENCE [LARGE SCALE GENOMIC DNA]</scope>
    <source>
        <strain evidence="11 12">AlHP1</strain>
    </source>
</reference>
<keyword evidence="3" id="KW-0808">Transferase</keyword>
<evidence type="ECO:0000313" key="11">
    <source>
        <dbReference type="EMBL" id="KAL1408524.1"/>
    </source>
</evidence>
<keyword evidence="6" id="KW-0067">ATP-binding</keyword>
<keyword evidence="12" id="KW-1185">Reference proteome</keyword>
<dbReference type="GeneID" id="95986379"/>
<sequence length="585" mass="64201">MSLLGLKVTTYGRKQSRIINIHNDYSPERSQPSPTLAEPTSPLAPKRPPLRAKMSQDAVPSAKPLSSLKDFANTPRKQPTKKLAKGKEACAPSTPDRYLVKKQAVPRARKVVIPRSPVPTPRRSTVEVVIPTPRRLAPLRDVGLATPSRQRTVTVTTVDEVTEHLERVTIRDTKKPKRTKAVAPPKPSAIETLLSSCSTTTLLPFGDVLATEAFGGVLPGGRTSAPIVRKIGEASYSEVFTVASSADDEAIVIKIIPLLGDKLVSSAVELPDCSEAADVVREIETTRRMSTVPGGGFGNFLGAFLVEGHYPKLLLQAWDEFDEENEWKSIRPDVFGESQQYALVALTNGGQDLEGYKFEASRGWVQAASAFWQVADALGRAEAWTSFEHRDLHEGQILVSAVPTSTPPQPITNYLDTSATAVRATIIDFGLSRLDVPGHGSTSTPLPDEVYEGVGDQWDVYRAMRDRIEVVDDSAPDPWTAFHPITNVLWLHYLARRLLRSTPTLRKPREVKRSKSSAPLKGVLAEKEVIRARSEAAWHMLVAVETALGAALALRGKPSRTVRKVQEFTSAEEFVEWGRQQGWIA</sequence>
<dbReference type="InterPro" id="IPR024604">
    <property type="entry name" value="GSG2_C"/>
</dbReference>
<comment type="caution">
    <text evidence="11">The sequence shown here is derived from an EMBL/GenBank/DDBJ whole genome shotgun (WGS) entry which is preliminary data.</text>
</comment>
<dbReference type="RefSeq" id="XP_069208468.1">
    <property type="nucleotide sequence ID" value="XM_069353826.1"/>
</dbReference>